<feature type="compositionally biased region" description="Basic residues" evidence="1">
    <location>
        <begin position="133"/>
        <end position="146"/>
    </location>
</feature>
<accession>M8A5Z2</accession>
<evidence type="ECO:0000313" key="2">
    <source>
        <dbReference type="EMBL" id="EMS60095.1"/>
    </source>
</evidence>
<proteinExistence type="predicted"/>
<evidence type="ECO:0000256" key="1">
    <source>
        <dbReference type="SAM" id="MobiDB-lite"/>
    </source>
</evidence>
<feature type="compositionally biased region" description="Low complexity" evidence="1">
    <location>
        <begin position="111"/>
        <end position="127"/>
    </location>
</feature>
<feature type="region of interest" description="Disordered" evidence="1">
    <location>
        <begin position="77"/>
        <end position="146"/>
    </location>
</feature>
<organism evidence="2">
    <name type="scientific">Triticum urartu</name>
    <name type="common">Red wild einkorn</name>
    <name type="synonym">Crithodium urartu</name>
    <dbReference type="NCBI Taxonomy" id="4572"/>
    <lineage>
        <taxon>Eukaryota</taxon>
        <taxon>Viridiplantae</taxon>
        <taxon>Streptophyta</taxon>
        <taxon>Embryophyta</taxon>
        <taxon>Tracheophyta</taxon>
        <taxon>Spermatophyta</taxon>
        <taxon>Magnoliopsida</taxon>
        <taxon>Liliopsida</taxon>
        <taxon>Poales</taxon>
        <taxon>Poaceae</taxon>
        <taxon>BOP clade</taxon>
        <taxon>Pooideae</taxon>
        <taxon>Triticodae</taxon>
        <taxon>Triticeae</taxon>
        <taxon>Triticinae</taxon>
        <taxon>Triticum</taxon>
    </lineage>
</organism>
<reference evidence="2" key="1">
    <citation type="journal article" date="2013" name="Nature">
        <title>Draft genome of the wheat A-genome progenitor Triticum urartu.</title>
        <authorList>
            <person name="Ling H.Q."/>
            <person name="Zhao S."/>
            <person name="Liu D."/>
            <person name="Wang J."/>
            <person name="Sun H."/>
            <person name="Zhang C."/>
            <person name="Fan H."/>
            <person name="Li D."/>
            <person name="Dong L."/>
            <person name="Tao Y."/>
            <person name="Gao C."/>
            <person name="Wu H."/>
            <person name="Li Y."/>
            <person name="Cui Y."/>
            <person name="Guo X."/>
            <person name="Zheng S."/>
            <person name="Wang B."/>
            <person name="Yu K."/>
            <person name="Liang Q."/>
            <person name="Yang W."/>
            <person name="Lou X."/>
            <person name="Chen J."/>
            <person name="Feng M."/>
            <person name="Jian J."/>
            <person name="Zhang X."/>
            <person name="Luo G."/>
            <person name="Jiang Y."/>
            <person name="Liu J."/>
            <person name="Wang Z."/>
            <person name="Sha Y."/>
            <person name="Zhang B."/>
            <person name="Wu H."/>
            <person name="Tang D."/>
            <person name="Shen Q."/>
            <person name="Xue P."/>
            <person name="Zou S."/>
            <person name="Wang X."/>
            <person name="Liu X."/>
            <person name="Wang F."/>
            <person name="Yang Y."/>
            <person name="An X."/>
            <person name="Dong Z."/>
            <person name="Zhang K."/>
            <person name="Zhang X."/>
            <person name="Luo M.C."/>
            <person name="Dvorak J."/>
            <person name="Tong Y."/>
            <person name="Wang J."/>
            <person name="Yang H."/>
            <person name="Li Z."/>
            <person name="Wang D."/>
            <person name="Zhang A."/>
            <person name="Wang J."/>
        </authorList>
    </citation>
    <scope>NUCLEOTIDE SEQUENCE</scope>
</reference>
<feature type="compositionally biased region" description="Polar residues" evidence="1">
    <location>
        <begin position="19"/>
        <end position="28"/>
    </location>
</feature>
<dbReference type="AlphaFoldDB" id="M8A5Z2"/>
<protein>
    <submittedName>
        <fullName evidence="2">Uncharacterized protein</fullName>
    </submittedName>
</protein>
<gene>
    <name evidence="2" type="ORF">TRIUR3_04368</name>
</gene>
<dbReference type="EMBL" id="KD113899">
    <property type="protein sequence ID" value="EMS60095.1"/>
    <property type="molecule type" value="Genomic_DNA"/>
</dbReference>
<name>M8A5Z2_TRIUA</name>
<sequence length="146" mass="15152">MHAIILTIRPSHPLLATSPVLSRSTSTGGIYGGEQGREEEPGVEDPGAVQGPLALPCAVDAFLDVLWHMDHDVHDDDDGEVAAAPSSPICGLQRAGSGNGKVRPAGYRVLSPAKSTSPSFFFSPTAAGGRSSSRLRQHRLAGRGSA</sequence>
<feature type="region of interest" description="Disordered" evidence="1">
    <location>
        <begin position="18"/>
        <end position="50"/>
    </location>
</feature>